<dbReference type="RefSeq" id="WP_012963122.1">
    <property type="nucleotide sequence ID" value="NC_013799.1"/>
</dbReference>
<keyword evidence="2" id="KW-1185">Reference proteome</keyword>
<dbReference type="eggNOG" id="COG0675">
    <property type="taxonomic scope" value="Bacteria"/>
</dbReference>
<dbReference type="KEGG" id="hte:Hydth_0473"/>
<evidence type="ECO:0000313" key="2">
    <source>
        <dbReference type="Proteomes" id="UP000002574"/>
    </source>
</evidence>
<dbReference type="AlphaFoldDB" id="D3DGI7"/>
<reference evidence="1 2" key="1">
    <citation type="journal article" date="2010" name="J. Bacteriol.">
        <title>Complete genome sequence of the thermophilic, obligately chemolithoautotrophic hydrogen-oxidizing bacterium Hydrogenobacter thermophilus TK-6.</title>
        <authorList>
            <person name="Arai H."/>
            <person name="Kanbe H."/>
            <person name="Ishii M."/>
            <person name="Igarashi Y."/>
        </authorList>
    </citation>
    <scope>NUCLEOTIDE SEQUENCE [LARGE SCALE GENOMIC DNA]</scope>
    <source>
        <strain evidence="2">DSM 6534 / IAM 12695 / TK-6 [Tokyo]</strain>
    </source>
</reference>
<protein>
    <submittedName>
        <fullName evidence="1">Uncharacterized protein</fullName>
    </submittedName>
</protein>
<dbReference type="Proteomes" id="UP000002574">
    <property type="component" value="Chromosome"/>
</dbReference>
<dbReference type="EMBL" id="AP011112">
    <property type="protein sequence ID" value="BAI68939.1"/>
    <property type="molecule type" value="Genomic_DNA"/>
</dbReference>
<organism evidence="1 2">
    <name type="scientific">Hydrogenobacter thermophilus (strain DSM 6534 / IAM 12695 / TK-6)</name>
    <dbReference type="NCBI Taxonomy" id="608538"/>
    <lineage>
        <taxon>Bacteria</taxon>
        <taxon>Pseudomonadati</taxon>
        <taxon>Aquificota</taxon>
        <taxon>Aquificia</taxon>
        <taxon>Aquificales</taxon>
        <taxon>Aquificaceae</taxon>
        <taxon>Hydrogenobacter</taxon>
    </lineage>
</organism>
<dbReference type="STRING" id="608538.HTH_0475"/>
<accession>D3DGI7</accession>
<gene>
    <name evidence="1" type="ordered locus">HTH_0475</name>
</gene>
<name>D3DGI7_HYDTT</name>
<sequence>MEGTLVNGTKSKPYMGKDTPGRVPFPLVSIHQKLLETSYLKPKSLIKYSHADKYELGKMER</sequence>
<proteinExistence type="predicted"/>
<dbReference type="KEGG" id="hth:HTH_0475"/>
<evidence type="ECO:0000313" key="1">
    <source>
        <dbReference type="EMBL" id="BAI68939.1"/>
    </source>
</evidence>